<proteinExistence type="inferred from homology"/>
<dbReference type="GO" id="GO:0051287">
    <property type="term" value="F:NAD binding"/>
    <property type="evidence" value="ECO:0007669"/>
    <property type="project" value="InterPro"/>
</dbReference>
<comment type="caution">
    <text evidence="9">The sequence shown here is derived from an EMBL/GenBank/DDBJ whole genome shotgun (WGS) entry which is preliminary data.</text>
</comment>
<feature type="binding site" evidence="5">
    <location>
        <position position="121"/>
    </location>
    <ligand>
        <name>NAD(+)</name>
        <dbReference type="ChEBI" id="CHEBI:57540"/>
    </ligand>
</feature>
<dbReference type="Pfam" id="PF00044">
    <property type="entry name" value="Gp_dh_N"/>
    <property type="match status" value="1"/>
</dbReference>
<dbReference type="PANTHER" id="PTHR43148">
    <property type="entry name" value="GLYCERALDEHYDE-3-PHOSPHATE DEHYDROGENASE 2"/>
    <property type="match status" value="1"/>
</dbReference>
<feature type="binding site" evidence="5">
    <location>
        <position position="322"/>
    </location>
    <ligand>
        <name>NAD(+)</name>
        <dbReference type="ChEBI" id="CHEBI:57540"/>
    </ligand>
</feature>
<evidence type="ECO:0000256" key="3">
    <source>
        <dbReference type="PIRSR" id="PIRSR000149-1"/>
    </source>
</evidence>
<dbReference type="AlphaFoldDB" id="A0A1G2U434"/>
<dbReference type="FunFam" id="3.40.50.720:FF:000001">
    <property type="entry name" value="Glyceraldehyde-3-phosphate dehydrogenase"/>
    <property type="match status" value="1"/>
</dbReference>
<dbReference type="EMBL" id="MHWE01000010">
    <property type="protein sequence ID" value="OHB04219.1"/>
    <property type="molecule type" value="Genomic_DNA"/>
</dbReference>
<dbReference type="PIRSF" id="PIRSF000149">
    <property type="entry name" value="GAP_DH"/>
    <property type="match status" value="1"/>
</dbReference>
<dbReference type="SUPFAM" id="SSF51735">
    <property type="entry name" value="NAD(P)-binding Rossmann-fold domains"/>
    <property type="match status" value="1"/>
</dbReference>
<keyword evidence="5" id="KW-0520">NAD</keyword>
<evidence type="ECO:0000313" key="9">
    <source>
        <dbReference type="EMBL" id="OHB04219.1"/>
    </source>
</evidence>
<evidence type="ECO:0000256" key="2">
    <source>
        <dbReference type="ARBA" id="ARBA00023002"/>
    </source>
</evidence>
<gene>
    <name evidence="9" type="ORF">A3B14_02300</name>
</gene>
<dbReference type="PRINTS" id="PR00078">
    <property type="entry name" value="G3PDHDRGNASE"/>
</dbReference>
<accession>A0A1G2U434</accession>
<feature type="binding site" evidence="5">
    <location>
        <position position="35"/>
    </location>
    <ligand>
        <name>NAD(+)</name>
        <dbReference type="ChEBI" id="CHEBI:57540"/>
    </ligand>
</feature>
<evidence type="ECO:0000259" key="8">
    <source>
        <dbReference type="SMART" id="SM00846"/>
    </source>
</evidence>
<dbReference type="Pfam" id="PF02800">
    <property type="entry name" value="Gp_dh_C"/>
    <property type="match status" value="1"/>
</dbReference>
<evidence type="ECO:0000256" key="5">
    <source>
        <dbReference type="PIRSR" id="PIRSR000149-3"/>
    </source>
</evidence>
<evidence type="ECO:0000256" key="7">
    <source>
        <dbReference type="RuleBase" id="RU000397"/>
    </source>
</evidence>
<evidence type="ECO:0000256" key="4">
    <source>
        <dbReference type="PIRSR" id="PIRSR000149-2"/>
    </source>
</evidence>
<feature type="binding site" evidence="5">
    <location>
        <begin position="13"/>
        <end position="14"/>
    </location>
    <ligand>
        <name>NAD(+)</name>
        <dbReference type="ChEBI" id="CHEBI:57540"/>
    </ligand>
</feature>
<keyword evidence="5" id="KW-0547">Nucleotide-binding</keyword>
<feature type="active site" description="Nucleophile" evidence="3">
    <location>
        <position position="157"/>
    </location>
</feature>
<dbReference type="CDD" id="cd18126">
    <property type="entry name" value="GAPDH_I_C"/>
    <property type="match status" value="1"/>
</dbReference>
<dbReference type="SUPFAM" id="SSF55347">
    <property type="entry name" value="Glyceraldehyde-3-phosphate dehydrogenase-like, C-terminal domain"/>
    <property type="match status" value="1"/>
</dbReference>
<evidence type="ECO:0000313" key="10">
    <source>
        <dbReference type="Proteomes" id="UP000176800"/>
    </source>
</evidence>
<reference evidence="9 10" key="1">
    <citation type="journal article" date="2016" name="Nat. Commun.">
        <title>Thousands of microbial genomes shed light on interconnected biogeochemical processes in an aquifer system.</title>
        <authorList>
            <person name="Anantharaman K."/>
            <person name="Brown C.T."/>
            <person name="Hug L.A."/>
            <person name="Sharon I."/>
            <person name="Castelle C.J."/>
            <person name="Probst A.J."/>
            <person name="Thomas B.C."/>
            <person name="Singh A."/>
            <person name="Wilkins M.J."/>
            <person name="Karaoz U."/>
            <person name="Brodie E.L."/>
            <person name="Williams K.H."/>
            <person name="Hubbard S.S."/>
            <person name="Banfield J.F."/>
        </authorList>
    </citation>
    <scope>NUCLEOTIDE SEQUENCE [LARGE SCALE GENOMIC DNA]</scope>
</reference>
<dbReference type="Gene3D" id="3.30.360.10">
    <property type="entry name" value="Dihydrodipicolinate Reductase, domain 2"/>
    <property type="match status" value="1"/>
</dbReference>
<evidence type="ECO:0000256" key="1">
    <source>
        <dbReference type="ARBA" id="ARBA00007406"/>
    </source>
</evidence>
<dbReference type="InterPro" id="IPR020828">
    <property type="entry name" value="GlycerAld_3-P_DH_NAD(P)-bd"/>
</dbReference>
<dbReference type="InterPro" id="IPR036291">
    <property type="entry name" value="NAD(P)-bd_dom_sf"/>
</dbReference>
<feature type="binding site" evidence="4">
    <location>
        <begin position="216"/>
        <end position="217"/>
    </location>
    <ligand>
        <name>D-glyceraldehyde 3-phosphate</name>
        <dbReference type="ChEBI" id="CHEBI:59776"/>
    </ligand>
</feature>
<keyword evidence="2" id="KW-0560">Oxidoreductase</keyword>
<feature type="site" description="Activates thiol group during catalysis" evidence="6">
    <location>
        <position position="184"/>
    </location>
</feature>
<feature type="domain" description="Glyceraldehyde 3-phosphate dehydrogenase NAD(P) binding" evidence="8">
    <location>
        <begin position="4"/>
        <end position="157"/>
    </location>
</feature>
<organism evidence="9 10">
    <name type="scientific">Candidatus Zambryskibacteria bacterium RIFCSPLOWO2_01_FULL_45_21</name>
    <dbReference type="NCBI Taxonomy" id="1802761"/>
    <lineage>
        <taxon>Bacteria</taxon>
        <taxon>Candidatus Zambryskiibacteriota</taxon>
    </lineage>
</organism>
<dbReference type="SMART" id="SM00846">
    <property type="entry name" value="Gp_dh_N"/>
    <property type="match status" value="1"/>
</dbReference>
<dbReference type="InterPro" id="IPR020829">
    <property type="entry name" value="GlycerAld_3-P_DH_cat"/>
</dbReference>
<evidence type="ECO:0000256" key="6">
    <source>
        <dbReference type="PIRSR" id="PIRSR000149-4"/>
    </source>
</evidence>
<dbReference type="InterPro" id="IPR020831">
    <property type="entry name" value="GlycerAld/Erythrose_P_DH"/>
</dbReference>
<comment type="similarity">
    <text evidence="1 7">Belongs to the glyceraldehyde-3-phosphate dehydrogenase family.</text>
</comment>
<sequence>MQKIKVAVNGAGRIGRAFIKLAIEREEIEIVAVNDLGDIENIAYLIKYDSVYGKAPFEVSVESDVLNLGGKRIKFISEKEPAKLPWAELGIDVAVESTGFFVTYEEAKTHLDAGAKRVIVTAPMKDDPHPEIPGATVLMGVNESQLSTCVISSNASCTTNAASPLIAILDEALGIEKAVLNTAHAMTNSQPTVDGPNKHNVREGRAASHNIVPNTTGAAIAVTKAFPKLSGLFDGVAMRVPVIAGSMVDVTFISKKMTSKEEVNEILKNASKEERWKKVFSVTEEELVSSDIIGSRYGAIADLSLTRVVGGNLVKVLAWYDNEMGYTYTLLEHVVKAGQGI</sequence>
<dbReference type="Gene3D" id="3.40.50.720">
    <property type="entry name" value="NAD(P)-binding Rossmann-like Domain"/>
    <property type="match status" value="1"/>
</dbReference>
<feature type="binding site" evidence="4">
    <location>
        <position position="187"/>
    </location>
    <ligand>
        <name>D-glyceraldehyde 3-phosphate</name>
        <dbReference type="ChEBI" id="CHEBI:59776"/>
    </ligand>
</feature>
<dbReference type="GO" id="GO:0016620">
    <property type="term" value="F:oxidoreductase activity, acting on the aldehyde or oxo group of donors, NAD or NADP as acceptor"/>
    <property type="evidence" value="ECO:0007669"/>
    <property type="project" value="InterPro"/>
</dbReference>
<dbReference type="FunFam" id="3.30.360.10:FF:000002">
    <property type="entry name" value="Glyceraldehyde-3-phosphate dehydrogenase"/>
    <property type="match status" value="1"/>
</dbReference>
<dbReference type="Proteomes" id="UP000176800">
    <property type="component" value="Unassembled WGS sequence"/>
</dbReference>
<feature type="binding site" evidence="4">
    <location>
        <begin position="156"/>
        <end position="158"/>
    </location>
    <ligand>
        <name>D-glyceraldehyde 3-phosphate</name>
        <dbReference type="ChEBI" id="CHEBI:59776"/>
    </ligand>
</feature>
<feature type="binding site" evidence="4">
    <location>
        <position position="239"/>
    </location>
    <ligand>
        <name>D-glyceraldehyde 3-phosphate</name>
        <dbReference type="ChEBI" id="CHEBI:59776"/>
    </ligand>
</feature>
<dbReference type="CDD" id="cd05214">
    <property type="entry name" value="GAPDH_I_N"/>
    <property type="match status" value="1"/>
</dbReference>
<protein>
    <submittedName>
        <fullName evidence="9">Type I glyceraldehyde-3-phosphate dehydrogenase</fullName>
    </submittedName>
</protein>
<name>A0A1G2U434_9BACT</name>